<evidence type="ECO:0000256" key="4">
    <source>
        <dbReference type="SAM" id="Coils"/>
    </source>
</evidence>
<dbReference type="PROSITE" id="PS50067">
    <property type="entry name" value="KINESIN_MOTOR_2"/>
    <property type="match status" value="1"/>
</dbReference>
<feature type="compositionally biased region" description="Polar residues" evidence="5">
    <location>
        <begin position="1100"/>
        <end position="1123"/>
    </location>
</feature>
<feature type="compositionally biased region" description="Polar residues" evidence="5">
    <location>
        <begin position="939"/>
        <end position="953"/>
    </location>
</feature>
<dbReference type="FunFam" id="3.40.850.10:FF:000135">
    <property type="entry name" value="Putative kinesin"/>
    <property type="match status" value="1"/>
</dbReference>
<evidence type="ECO:0000259" key="6">
    <source>
        <dbReference type="PROSITE" id="PS50067"/>
    </source>
</evidence>
<comment type="caution">
    <text evidence="7">The sequence shown here is derived from an EMBL/GenBank/DDBJ whole genome shotgun (WGS) entry which is preliminary data.</text>
</comment>
<dbReference type="GO" id="GO:0005524">
    <property type="term" value="F:ATP binding"/>
    <property type="evidence" value="ECO:0007669"/>
    <property type="project" value="UniProtKB-UniRule"/>
</dbReference>
<dbReference type="GO" id="GO:0007018">
    <property type="term" value="P:microtubule-based movement"/>
    <property type="evidence" value="ECO:0007669"/>
    <property type="project" value="InterPro"/>
</dbReference>
<name>A0A061J0K9_TRYRA</name>
<gene>
    <name evidence="7" type="ORF">TRSC58_05492</name>
</gene>
<evidence type="ECO:0000256" key="3">
    <source>
        <dbReference type="PROSITE-ProRule" id="PRU00283"/>
    </source>
</evidence>
<dbReference type="GO" id="GO:0008017">
    <property type="term" value="F:microtubule binding"/>
    <property type="evidence" value="ECO:0007669"/>
    <property type="project" value="InterPro"/>
</dbReference>
<dbReference type="OrthoDB" id="3176171at2759"/>
<keyword evidence="8" id="KW-1185">Reference proteome</keyword>
<feature type="region of interest" description="Disordered" evidence="5">
    <location>
        <begin position="1"/>
        <end position="23"/>
    </location>
</feature>
<dbReference type="VEuPathDB" id="TriTrypDB:TRSC58_05492"/>
<dbReference type="EMBL" id="AUPL01005492">
    <property type="protein sequence ID" value="ESL06827.1"/>
    <property type="molecule type" value="Genomic_DNA"/>
</dbReference>
<dbReference type="Pfam" id="PF00225">
    <property type="entry name" value="Kinesin"/>
    <property type="match status" value="2"/>
</dbReference>
<keyword evidence="3" id="KW-0505">Motor protein</keyword>
<dbReference type="AlphaFoldDB" id="A0A061J0K9"/>
<feature type="region of interest" description="Disordered" evidence="5">
    <location>
        <begin position="846"/>
        <end position="865"/>
    </location>
</feature>
<dbReference type="SUPFAM" id="SSF52540">
    <property type="entry name" value="P-loop containing nucleoside triphosphate hydrolases"/>
    <property type="match status" value="1"/>
</dbReference>
<dbReference type="GO" id="GO:0003777">
    <property type="term" value="F:microtubule motor activity"/>
    <property type="evidence" value="ECO:0007669"/>
    <property type="project" value="InterPro"/>
</dbReference>
<evidence type="ECO:0000256" key="5">
    <source>
        <dbReference type="SAM" id="MobiDB-lite"/>
    </source>
</evidence>
<keyword evidence="2 3" id="KW-0067">ATP-binding</keyword>
<proteinExistence type="inferred from homology"/>
<feature type="coiled-coil region" evidence="4">
    <location>
        <begin position="1044"/>
        <end position="1096"/>
    </location>
</feature>
<feature type="binding site" evidence="3">
    <location>
        <begin position="226"/>
        <end position="233"/>
    </location>
    <ligand>
        <name>ATP</name>
        <dbReference type="ChEBI" id="CHEBI:30616"/>
    </ligand>
</feature>
<organism evidence="7 8">
    <name type="scientific">Trypanosoma rangeli SC58</name>
    <dbReference type="NCBI Taxonomy" id="429131"/>
    <lineage>
        <taxon>Eukaryota</taxon>
        <taxon>Discoba</taxon>
        <taxon>Euglenozoa</taxon>
        <taxon>Kinetoplastea</taxon>
        <taxon>Metakinetoplastina</taxon>
        <taxon>Trypanosomatida</taxon>
        <taxon>Trypanosomatidae</taxon>
        <taxon>Trypanosoma</taxon>
        <taxon>Herpetosoma</taxon>
    </lineage>
</organism>
<feature type="compositionally biased region" description="Basic and acidic residues" evidence="5">
    <location>
        <begin position="954"/>
        <end position="966"/>
    </location>
</feature>
<evidence type="ECO:0000256" key="1">
    <source>
        <dbReference type="ARBA" id="ARBA00022741"/>
    </source>
</evidence>
<dbReference type="InterPro" id="IPR027417">
    <property type="entry name" value="P-loop_NTPase"/>
</dbReference>
<keyword evidence="4" id="KW-0175">Coiled coil</keyword>
<dbReference type="SMART" id="SM00129">
    <property type="entry name" value="KISc"/>
    <property type="match status" value="1"/>
</dbReference>
<feature type="compositionally biased region" description="Polar residues" evidence="5">
    <location>
        <begin position="1"/>
        <end position="16"/>
    </location>
</feature>
<feature type="compositionally biased region" description="Polar residues" evidence="5">
    <location>
        <begin position="691"/>
        <end position="707"/>
    </location>
</feature>
<protein>
    <submittedName>
        <fullName evidence="7">Kinesin</fullName>
    </submittedName>
</protein>
<evidence type="ECO:0000313" key="8">
    <source>
        <dbReference type="Proteomes" id="UP000031737"/>
    </source>
</evidence>
<dbReference type="InterPro" id="IPR019821">
    <property type="entry name" value="Kinesin_motor_CS"/>
</dbReference>
<dbReference type="PRINTS" id="PR00380">
    <property type="entry name" value="KINESINHEAVY"/>
</dbReference>
<dbReference type="Gene3D" id="3.40.850.10">
    <property type="entry name" value="Kinesin motor domain"/>
    <property type="match status" value="1"/>
</dbReference>
<evidence type="ECO:0000313" key="7">
    <source>
        <dbReference type="EMBL" id="ESL06827.1"/>
    </source>
</evidence>
<feature type="domain" description="Kinesin motor" evidence="6">
    <location>
        <begin position="53"/>
        <end position="559"/>
    </location>
</feature>
<evidence type="ECO:0000256" key="2">
    <source>
        <dbReference type="ARBA" id="ARBA00022840"/>
    </source>
</evidence>
<accession>A0A061J0K9</accession>
<sequence>MPANSPKRSNPTSARPVSTPKRGDVEFRRIHSSRSLITSQRSALDVAHAQGNAMKVYVRVRPFSERELSLSMPHHSTVRIDIDNPCFITLLDPQKDFRPRETFSFTRCFWSVLEANAGDSSKGRNAGEIHGSIDMFINSVTSARYNRCRAGMTASTSNISVSSARGRAATEYSASFEGAGSNAAITSSAAVVHPPYSSQEDVYNVVGRPVLENSLEGYNGCVFAYGQTGSGKTFSMFGYFPKSSDFTASVSRHGFANNNDEEEDEDEECDDSKLSISVGSPAHFRLLPAPSSQKELFILHLGTQGNTERQAADAVDTTQLDPNELQGIIPRITSDLFKGLQGKRDMDPSHSYRVEVEYFEIYNEKVFDLFRPQKDADLRIRHNPVSGPYVEGLTSTVVNDAAEVAKVIRKGNKERRTAATKANDRSSRSHAIITLNITRLFLDRNDNTCKQQSKLNLVDLAGSERTGAVGAEGKQFLEGTKINLSLTTLGRVIDCLADLSQSKSLSVPVPYRDSNLTWLLMDSLGGNSKTSMLATISPHGVNFDEMRQTIRYASRAKQIVNQAVINEDPQVRQIRLLTTEVERLKKTIREAGLNEFSRDYVVELQRRNTFLEKRCQDQEKMVVELQAEMEEQRPGIRMERSHTLSARRSRPAHLQETSTCRRYGNVEENGNALVPTTRPVDARSDVEDIPQQLNGGDQSRGPDTSSNVTQVEELNIRIQNLKREVSKQQSVILTQHKQLERYFFFGIDVVSNIMWNVMVQKEDEFTQRVARAVRDHSAHLGRDLCSLQESHREEMEQAGTRHMGEIKELQKLSASRLKESIEKSNELYQQLIDKHVDKLNYVEERRKKNKEDYEAERKKLSEEKEVARTSYEEQLQMTRAQHQQETKWLRDRMNSGASDCKRLEEVVKRLQEEHEREMTRRQEEADRYRQEKEQEITRLKQQMGNEAQRQANDTAEKDHQRRSLEREVNDLRRELLKAQAERNRMEHQHQTEIQSLAQEREHIFSVSSGLLSDWDNRSSAIDASFAQLRTLVQGKEYLSFRSRLRDSTGERKDYTALLEAVEERKQRDTQRFREIVQQLKQTQEDSNASLQRFKEDVRSQLVSTNKSRGNNGGKSTCSSSNNVDVGDKKDSSSGGAKATLTAGSAAVAPNQGRLGSGDKEVRIKVAVTRTVVAD</sequence>
<dbReference type="PROSITE" id="PS00411">
    <property type="entry name" value="KINESIN_MOTOR_1"/>
    <property type="match status" value="1"/>
</dbReference>
<comment type="similarity">
    <text evidence="3">Belongs to the TRAFAC class myosin-kinesin ATPase superfamily. Kinesin family.</text>
</comment>
<feature type="compositionally biased region" description="Basic and acidic residues" evidence="5">
    <location>
        <begin position="912"/>
        <end position="938"/>
    </location>
</feature>
<dbReference type="PANTHER" id="PTHR47117">
    <property type="entry name" value="STAR-RELATED LIPID TRANSFER PROTEIN 9"/>
    <property type="match status" value="1"/>
</dbReference>
<reference evidence="7 8" key="1">
    <citation type="submission" date="2013-07" db="EMBL/GenBank/DDBJ databases">
        <authorList>
            <person name="Stoco P.H."/>
            <person name="Wagner G."/>
            <person name="Gerber A."/>
            <person name="Zaha A."/>
            <person name="Thompson C."/>
            <person name="Bartholomeu D.C."/>
            <person name="Luckemeyer D.D."/>
            <person name="Bahia D."/>
            <person name="Loreto E."/>
            <person name="Prestes E.B."/>
            <person name="Lima F.M."/>
            <person name="Rodrigues-Luiz G."/>
            <person name="Vallejo G.A."/>
            <person name="Filho J.F."/>
            <person name="Monteiro K.M."/>
            <person name="Tyler K.M."/>
            <person name="de Almeida L.G."/>
            <person name="Ortiz M.F."/>
            <person name="Siervo M.A."/>
            <person name="de Moraes M.H."/>
            <person name="Cunha O.L."/>
            <person name="Mendonca-Neto R."/>
            <person name="Silva R."/>
            <person name="Teixeira S.M."/>
            <person name="Murta S.M."/>
            <person name="Sincero T.C."/>
            <person name="Mendes T.A."/>
            <person name="Urmenyi T.P."/>
            <person name="Silva V.G."/>
            <person name="da Rocha W.D."/>
            <person name="Andersson B."/>
            <person name="Romanha A.J."/>
            <person name="Steindel M."/>
            <person name="de Vasconcelos A.T."/>
            <person name="Grisard E.C."/>
        </authorList>
    </citation>
    <scope>NUCLEOTIDE SEQUENCE [LARGE SCALE GENOMIC DNA]</scope>
    <source>
        <strain evidence="7 8">SC58</strain>
    </source>
</reference>
<dbReference type="InterPro" id="IPR001752">
    <property type="entry name" value="Kinesin_motor_dom"/>
</dbReference>
<feature type="coiled-coil region" evidence="4">
    <location>
        <begin position="574"/>
        <end position="628"/>
    </location>
</feature>
<keyword evidence="1 3" id="KW-0547">Nucleotide-binding</keyword>
<feature type="region of interest" description="Disordered" evidence="5">
    <location>
        <begin position="670"/>
        <end position="707"/>
    </location>
</feature>
<dbReference type="Proteomes" id="UP000031737">
    <property type="component" value="Unassembled WGS sequence"/>
</dbReference>
<feature type="region of interest" description="Disordered" evidence="5">
    <location>
        <begin position="1099"/>
        <end position="1159"/>
    </location>
</feature>
<feature type="region of interest" description="Disordered" evidence="5">
    <location>
        <begin position="912"/>
        <end position="966"/>
    </location>
</feature>
<dbReference type="InterPro" id="IPR036961">
    <property type="entry name" value="Kinesin_motor_dom_sf"/>
</dbReference>